<proteinExistence type="predicted"/>
<evidence type="ECO:0000313" key="1">
    <source>
        <dbReference type="EMBL" id="CAB4700796.1"/>
    </source>
</evidence>
<organism evidence="1">
    <name type="scientific">freshwater metagenome</name>
    <dbReference type="NCBI Taxonomy" id="449393"/>
    <lineage>
        <taxon>unclassified sequences</taxon>
        <taxon>metagenomes</taxon>
        <taxon>ecological metagenomes</taxon>
    </lineage>
</organism>
<accession>A0A6J6PQN5</accession>
<reference evidence="1" key="1">
    <citation type="submission" date="2020-05" db="EMBL/GenBank/DDBJ databases">
        <authorList>
            <person name="Chiriac C."/>
            <person name="Salcher M."/>
            <person name="Ghai R."/>
            <person name="Kavagutti S V."/>
        </authorList>
    </citation>
    <scope>NUCLEOTIDE SEQUENCE</scope>
</reference>
<protein>
    <submittedName>
        <fullName evidence="1">Unannotated protein</fullName>
    </submittedName>
</protein>
<name>A0A6J6PQN5_9ZZZZ</name>
<sequence>MADESPYLVMVWSTGGYTLEARSGTVPQVGDRLKVGAHEHELIVTKIGSSPLPGDWRRCVFTVAHPSLSA</sequence>
<dbReference type="EMBL" id="CAEZXP010000004">
    <property type="protein sequence ID" value="CAB4700796.1"/>
    <property type="molecule type" value="Genomic_DNA"/>
</dbReference>
<dbReference type="AlphaFoldDB" id="A0A6J6PQN5"/>
<gene>
    <name evidence="1" type="ORF">UFOPK2399_01345</name>
</gene>